<comment type="caution">
    <text evidence="2">The sequence shown here is derived from an EMBL/GenBank/DDBJ whole genome shotgun (WGS) entry which is preliminary data.</text>
</comment>
<name>A0AAW2F216_9HYME</name>
<organism evidence="2 3">
    <name type="scientific">Cardiocondyla obscurior</name>
    <dbReference type="NCBI Taxonomy" id="286306"/>
    <lineage>
        <taxon>Eukaryota</taxon>
        <taxon>Metazoa</taxon>
        <taxon>Ecdysozoa</taxon>
        <taxon>Arthropoda</taxon>
        <taxon>Hexapoda</taxon>
        <taxon>Insecta</taxon>
        <taxon>Pterygota</taxon>
        <taxon>Neoptera</taxon>
        <taxon>Endopterygota</taxon>
        <taxon>Hymenoptera</taxon>
        <taxon>Apocrita</taxon>
        <taxon>Aculeata</taxon>
        <taxon>Formicoidea</taxon>
        <taxon>Formicidae</taxon>
        <taxon>Myrmicinae</taxon>
        <taxon>Cardiocondyla</taxon>
    </lineage>
</organism>
<feature type="transmembrane region" description="Helical" evidence="1">
    <location>
        <begin position="55"/>
        <end position="73"/>
    </location>
</feature>
<evidence type="ECO:0000313" key="2">
    <source>
        <dbReference type="EMBL" id="KAL0110053.1"/>
    </source>
</evidence>
<keyword evidence="1" id="KW-0472">Membrane</keyword>
<accession>A0AAW2F216</accession>
<keyword evidence="1" id="KW-1133">Transmembrane helix</keyword>
<proteinExistence type="predicted"/>
<evidence type="ECO:0000256" key="1">
    <source>
        <dbReference type="SAM" id="Phobius"/>
    </source>
</evidence>
<dbReference type="EMBL" id="JADYXP020000014">
    <property type="protein sequence ID" value="KAL0110053.1"/>
    <property type="molecule type" value="Genomic_DNA"/>
</dbReference>
<sequence>MARYSLIPIDRKGLNHTQLDQPKLSSPANVSRMTKIQPEALLNFSIFKFIKFCDFYFILFFLNIFFSVMYFILYDNFVLHDIWIERQVETIYFKMYDKLETSKSNVILETLGLPVICRVRYDTARSMSSSFKENAVTARSKTRVSENIICSFLFSLSWNEISPSRRSYRVMSRFAIITAWRPYEGYVQYSLGCLLILGYKNYFLILNSRFLFFSRESWIVALTRELVWLSPGDVIDSITSREQRSRQGNLLKK</sequence>
<gene>
    <name evidence="2" type="ORF">PUN28_013586</name>
</gene>
<evidence type="ECO:0000313" key="3">
    <source>
        <dbReference type="Proteomes" id="UP001430953"/>
    </source>
</evidence>
<reference evidence="2 3" key="1">
    <citation type="submission" date="2023-03" db="EMBL/GenBank/DDBJ databases">
        <title>High recombination rates correlate with genetic variation in Cardiocondyla obscurior ants.</title>
        <authorList>
            <person name="Errbii M."/>
        </authorList>
    </citation>
    <scope>NUCLEOTIDE SEQUENCE [LARGE SCALE GENOMIC DNA]</scope>
    <source>
        <strain evidence="2">Alpha-2009</strain>
        <tissue evidence="2">Whole body</tissue>
    </source>
</reference>
<protein>
    <submittedName>
        <fullName evidence="2">Uncharacterized protein</fullName>
    </submittedName>
</protein>
<dbReference type="Proteomes" id="UP001430953">
    <property type="component" value="Unassembled WGS sequence"/>
</dbReference>
<keyword evidence="3" id="KW-1185">Reference proteome</keyword>
<dbReference type="AlphaFoldDB" id="A0AAW2F216"/>
<keyword evidence="1" id="KW-0812">Transmembrane</keyword>